<protein>
    <submittedName>
        <fullName evidence="1">Uncharacterized protein</fullName>
    </submittedName>
</protein>
<dbReference type="RefSeq" id="WP_002704068.1">
    <property type="nucleotide sequence ID" value="NZ_AGRW01000045.1"/>
</dbReference>
<accession>H7EKF7</accession>
<organism evidence="1 2">
    <name type="scientific">Treponema saccharophilum DSM 2985</name>
    <dbReference type="NCBI Taxonomy" id="907348"/>
    <lineage>
        <taxon>Bacteria</taxon>
        <taxon>Pseudomonadati</taxon>
        <taxon>Spirochaetota</taxon>
        <taxon>Spirochaetia</taxon>
        <taxon>Spirochaetales</taxon>
        <taxon>Treponemataceae</taxon>
        <taxon>Treponema</taxon>
    </lineage>
</organism>
<keyword evidence="2" id="KW-1185">Reference proteome</keyword>
<gene>
    <name evidence="1" type="ORF">TresaDRAFT_1614</name>
</gene>
<dbReference type="AlphaFoldDB" id="H7EKF7"/>
<evidence type="ECO:0000313" key="1">
    <source>
        <dbReference type="EMBL" id="EIC01862.1"/>
    </source>
</evidence>
<comment type="caution">
    <text evidence="1">The sequence shown here is derived from an EMBL/GenBank/DDBJ whole genome shotgun (WGS) entry which is preliminary data.</text>
</comment>
<reference evidence="1 2" key="1">
    <citation type="submission" date="2011-09" db="EMBL/GenBank/DDBJ databases">
        <title>The draft genome of Treponema saccharophilum DSM 2985.</title>
        <authorList>
            <consortium name="US DOE Joint Genome Institute (JGI-PGF)"/>
            <person name="Lucas S."/>
            <person name="Copeland A."/>
            <person name="Lapidus A."/>
            <person name="Glavina del Rio T."/>
            <person name="Dalin E."/>
            <person name="Tice H."/>
            <person name="Bruce D."/>
            <person name="Goodwin L."/>
            <person name="Pitluck S."/>
            <person name="Peters L."/>
            <person name="Kyrpides N."/>
            <person name="Mavromatis K."/>
            <person name="Ivanova N."/>
            <person name="Markowitz V."/>
            <person name="Cheng J.-F."/>
            <person name="Hugenholtz P."/>
            <person name="Woyke T."/>
            <person name="Wu D."/>
            <person name="Gronow S."/>
            <person name="Wellnitz S."/>
            <person name="Brambilla E."/>
            <person name="Klenk H.-P."/>
            <person name="Eisen J.A."/>
        </authorList>
    </citation>
    <scope>NUCLEOTIDE SEQUENCE [LARGE SCALE GENOMIC DNA]</scope>
    <source>
        <strain evidence="1 2">DSM 2985</strain>
    </source>
</reference>
<dbReference type="EMBL" id="AGRW01000045">
    <property type="protein sequence ID" value="EIC01862.1"/>
    <property type="molecule type" value="Genomic_DNA"/>
</dbReference>
<dbReference type="PATRIC" id="fig|907348.3.peg.1373"/>
<proteinExistence type="predicted"/>
<sequence length="101" mass="11877">MKIQILWNIKDGTYPHFMKARPEMNDNPVYKGKVFPLNKEIVLLMKEKKCDHFSLQQGVSGGGFLTEEEYHKLEKIFDKITSFIREDKGDLEKILEEIECI</sequence>
<dbReference type="Proteomes" id="UP000003571">
    <property type="component" value="Unassembled WGS sequence"/>
</dbReference>
<evidence type="ECO:0000313" key="2">
    <source>
        <dbReference type="Proteomes" id="UP000003571"/>
    </source>
</evidence>
<name>H7EKF7_9SPIR</name>
<dbReference type="STRING" id="907348.TresaDRAFT_1614"/>